<dbReference type="AlphaFoldDB" id="A0A3M7RGF3"/>
<sequence>MKINLTSNEVNSLRLFRLSIALHEASSSFSLKSFKSACLFPAKLVSSIKSLPRQLVLIVGLFQLDQILPHSLNTLQQKIGVDEVSDLEESGN</sequence>
<evidence type="ECO:0000313" key="1">
    <source>
        <dbReference type="EMBL" id="RNA22325.1"/>
    </source>
</evidence>
<dbReference type="EMBL" id="REGN01003488">
    <property type="protein sequence ID" value="RNA22325.1"/>
    <property type="molecule type" value="Genomic_DNA"/>
</dbReference>
<protein>
    <submittedName>
        <fullName evidence="1">Uncharacterized protein</fullName>
    </submittedName>
</protein>
<comment type="caution">
    <text evidence="1">The sequence shown here is derived from an EMBL/GenBank/DDBJ whole genome shotgun (WGS) entry which is preliminary data.</text>
</comment>
<keyword evidence="2" id="KW-1185">Reference proteome</keyword>
<gene>
    <name evidence="1" type="ORF">BpHYR1_008489</name>
</gene>
<accession>A0A3M7RGF3</accession>
<dbReference type="Proteomes" id="UP000276133">
    <property type="component" value="Unassembled WGS sequence"/>
</dbReference>
<proteinExistence type="predicted"/>
<organism evidence="1 2">
    <name type="scientific">Brachionus plicatilis</name>
    <name type="common">Marine rotifer</name>
    <name type="synonym">Brachionus muelleri</name>
    <dbReference type="NCBI Taxonomy" id="10195"/>
    <lineage>
        <taxon>Eukaryota</taxon>
        <taxon>Metazoa</taxon>
        <taxon>Spiralia</taxon>
        <taxon>Gnathifera</taxon>
        <taxon>Rotifera</taxon>
        <taxon>Eurotatoria</taxon>
        <taxon>Monogononta</taxon>
        <taxon>Pseudotrocha</taxon>
        <taxon>Ploima</taxon>
        <taxon>Brachionidae</taxon>
        <taxon>Brachionus</taxon>
    </lineage>
</organism>
<reference evidence="1 2" key="1">
    <citation type="journal article" date="2018" name="Sci. Rep.">
        <title>Genomic signatures of local adaptation to the degree of environmental predictability in rotifers.</title>
        <authorList>
            <person name="Franch-Gras L."/>
            <person name="Hahn C."/>
            <person name="Garcia-Roger E.M."/>
            <person name="Carmona M.J."/>
            <person name="Serra M."/>
            <person name="Gomez A."/>
        </authorList>
    </citation>
    <scope>NUCLEOTIDE SEQUENCE [LARGE SCALE GENOMIC DNA]</scope>
    <source>
        <strain evidence="1">HYR1</strain>
    </source>
</reference>
<name>A0A3M7RGF3_BRAPC</name>
<evidence type="ECO:0000313" key="2">
    <source>
        <dbReference type="Proteomes" id="UP000276133"/>
    </source>
</evidence>